<dbReference type="AlphaFoldDB" id="A0A024GA68"/>
<name>A0A024GA68_9STRA</name>
<dbReference type="OrthoDB" id="3647at2759"/>
<proteinExistence type="predicted"/>
<comment type="caution">
    <text evidence="1">The sequence shown here is derived from an EMBL/GenBank/DDBJ whole genome shotgun (WGS) entry which is preliminary data.</text>
</comment>
<dbReference type="EMBL" id="CAIX01000053">
    <property type="protein sequence ID" value="CCI43668.1"/>
    <property type="molecule type" value="Genomic_DNA"/>
</dbReference>
<evidence type="ECO:0000313" key="1">
    <source>
        <dbReference type="EMBL" id="CCI43668.1"/>
    </source>
</evidence>
<protein>
    <submittedName>
        <fullName evidence="1">Uncharacterized protein</fullName>
    </submittedName>
</protein>
<organism evidence="1 2">
    <name type="scientific">Albugo candida</name>
    <dbReference type="NCBI Taxonomy" id="65357"/>
    <lineage>
        <taxon>Eukaryota</taxon>
        <taxon>Sar</taxon>
        <taxon>Stramenopiles</taxon>
        <taxon>Oomycota</taxon>
        <taxon>Peronosporomycetes</taxon>
        <taxon>Albuginales</taxon>
        <taxon>Albuginaceae</taxon>
        <taxon>Albugo</taxon>
    </lineage>
</organism>
<keyword evidence="2" id="KW-1185">Reference proteome</keyword>
<dbReference type="InParanoid" id="A0A024GA68"/>
<dbReference type="Proteomes" id="UP000053237">
    <property type="component" value="Unassembled WGS sequence"/>
</dbReference>
<accession>A0A024GA68</accession>
<evidence type="ECO:0000313" key="2">
    <source>
        <dbReference type="Proteomes" id="UP000053237"/>
    </source>
</evidence>
<sequence>MALTDARILDNIADFTTEKLFLRQSNKFMETICQNGPGLLTKQFMGSIGWKVAIKAFLVFFSFRIRQCHRITIPISCIRFQNISITKRCSTLKYLQKLLPCTTGQEHGRQIS</sequence>
<reference evidence="1 2" key="1">
    <citation type="submission" date="2012-05" db="EMBL/GenBank/DDBJ databases">
        <title>Recombination and specialization in a pathogen metapopulation.</title>
        <authorList>
            <person name="Gardiner A."/>
            <person name="Kemen E."/>
            <person name="Schultz-Larsen T."/>
            <person name="MacLean D."/>
            <person name="Van Oosterhout C."/>
            <person name="Jones J.D.G."/>
        </authorList>
    </citation>
    <scope>NUCLEOTIDE SEQUENCE [LARGE SCALE GENOMIC DNA]</scope>
    <source>
        <strain evidence="1 2">Ac Nc2</strain>
    </source>
</reference>
<gene>
    <name evidence="1" type="ORF">BN9_044520</name>
</gene>